<proteinExistence type="predicted"/>
<dbReference type="AlphaFoldDB" id="A0AAU9VJC7"/>
<gene>
    <name evidence="2" type="ORF">PMEA_00000284</name>
</gene>
<dbReference type="Proteomes" id="UP001159428">
    <property type="component" value="Unassembled WGS sequence"/>
</dbReference>
<dbReference type="GO" id="GO:0004672">
    <property type="term" value="F:protein kinase activity"/>
    <property type="evidence" value="ECO:0007669"/>
    <property type="project" value="InterPro"/>
</dbReference>
<dbReference type="SMART" id="SM00220">
    <property type="entry name" value="S_TKc"/>
    <property type="match status" value="1"/>
</dbReference>
<dbReference type="Gene3D" id="3.30.200.20">
    <property type="entry name" value="Phosphorylase Kinase, domain 1"/>
    <property type="match status" value="1"/>
</dbReference>
<organism evidence="2 3">
    <name type="scientific">Pocillopora meandrina</name>
    <dbReference type="NCBI Taxonomy" id="46732"/>
    <lineage>
        <taxon>Eukaryota</taxon>
        <taxon>Metazoa</taxon>
        <taxon>Cnidaria</taxon>
        <taxon>Anthozoa</taxon>
        <taxon>Hexacorallia</taxon>
        <taxon>Scleractinia</taxon>
        <taxon>Astrocoeniina</taxon>
        <taxon>Pocilloporidae</taxon>
        <taxon>Pocillopora</taxon>
    </lineage>
</organism>
<dbReference type="InterPro" id="IPR000719">
    <property type="entry name" value="Prot_kinase_dom"/>
</dbReference>
<evidence type="ECO:0000313" key="2">
    <source>
        <dbReference type="EMBL" id="CAH3031568.1"/>
    </source>
</evidence>
<dbReference type="PROSITE" id="PS00108">
    <property type="entry name" value="PROTEIN_KINASE_ST"/>
    <property type="match status" value="1"/>
</dbReference>
<dbReference type="Pfam" id="PF00069">
    <property type="entry name" value="Pkinase"/>
    <property type="match status" value="1"/>
</dbReference>
<dbReference type="GO" id="GO:0007165">
    <property type="term" value="P:signal transduction"/>
    <property type="evidence" value="ECO:0007669"/>
    <property type="project" value="TreeGrafter"/>
</dbReference>
<evidence type="ECO:0000259" key="1">
    <source>
        <dbReference type="PROSITE" id="PS50011"/>
    </source>
</evidence>
<dbReference type="Gene3D" id="1.10.510.10">
    <property type="entry name" value="Transferase(Phosphotransferase) domain 1"/>
    <property type="match status" value="1"/>
</dbReference>
<keyword evidence="3" id="KW-1185">Reference proteome</keyword>
<dbReference type="EMBL" id="CALNXJ010000001">
    <property type="protein sequence ID" value="CAH3031568.1"/>
    <property type="molecule type" value="Genomic_DNA"/>
</dbReference>
<dbReference type="GO" id="GO:0005737">
    <property type="term" value="C:cytoplasm"/>
    <property type="evidence" value="ECO:0007669"/>
    <property type="project" value="TreeGrafter"/>
</dbReference>
<protein>
    <recommendedName>
        <fullName evidence="1">Protein kinase domain-containing protein</fullName>
    </recommendedName>
</protein>
<dbReference type="GO" id="GO:0005524">
    <property type="term" value="F:ATP binding"/>
    <property type="evidence" value="ECO:0007669"/>
    <property type="project" value="InterPro"/>
</dbReference>
<evidence type="ECO:0000313" key="3">
    <source>
        <dbReference type="Proteomes" id="UP001159428"/>
    </source>
</evidence>
<dbReference type="InterPro" id="IPR050167">
    <property type="entry name" value="Ser_Thr_protein_kinase"/>
</dbReference>
<dbReference type="SUPFAM" id="SSF56112">
    <property type="entry name" value="Protein kinase-like (PK-like)"/>
    <property type="match status" value="1"/>
</dbReference>
<dbReference type="PANTHER" id="PTHR23257">
    <property type="entry name" value="SERINE-THREONINE PROTEIN KINASE"/>
    <property type="match status" value="1"/>
</dbReference>
<feature type="non-terminal residue" evidence="2">
    <location>
        <position position="254"/>
    </location>
</feature>
<reference evidence="2 3" key="1">
    <citation type="submission" date="2022-05" db="EMBL/GenBank/DDBJ databases">
        <authorList>
            <consortium name="Genoscope - CEA"/>
            <person name="William W."/>
        </authorList>
    </citation>
    <scope>NUCLEOTIDE SEQUENCE [LARGE SCALE GENOMIC DNA]</scope>
</reference>
<dbReference type="InterPro" id="IPR011009">
    <property type="entry name" value="Kinase-like_dom_sf"/>
</dbReference>
<sequence length="254" mass="29192">LLSGLNHPNVVKFMSVCHKPPAMMLEYVYFDFNLFGLDESVSTLSDFLIKIDEYDSAGYQEMVSHAATEIISGLAYLHQTGIAHRDLKTANILVSNQHYCSMSVKSRDLHESYHERPIACRLTDFGESRSLFAQTQQLYSSKTTTVDRGTSMYELLVEEKRLTKASIADLMMADVWALGMVIFTLLNPSLKSPYILEMRSEGVRNREQLKKFITELLRKEKLPQHDEKYDVDRASVWFALEEVCQGCLNFNRRQ</sequence>
<accession>A0AAU9VJC7</accession>
<dbReference type="InterPro" id="IPR008271">
    <property type="entry name" value="Ser/Thr_kinase_AS"/>
</dbReference>
<name>A0AAU9VJC7_9CNID</name>
<comment type="caution">
    <text evidence="2">The sequence shown here is derived from an EMBL/GenBank/DDBJ whole genome shotgun (WGS) entry which is preliminary data.</text>
</comment>
<dbReference type="PROSITE" id="PS50011">
    <property type="entry name" value="PROTEIN_KINASE_DOM"/>
    <property type="match status" value="1"/>
</dbReference>
<feature type="non-terminal residue" evidence="2">
    <location>
        <position position="1"/>
    </location>
</feature>
<feature type="domain" description="Protein kinase" evidence="1">
    <location>
        <begin position="1"/>
        <end position="254"/>
    </location>
</feature>